<evidence type="ECO:0000256" key="4">
    <source>
        <dbReference type="ARBA" id="ARBA00023136"/>
    </source>
</evidence>
<feature type="domain" description="Fatty acid hydroxylase" evidence="6">
    <location>
        <begin position="102"/>
        <end position="234"/>
    </location>
</feature>
<dbReference type="PANTHER" id="PTHR11863">
    <property type="entry name" value="STEROL DESATURASE"/>
    <property type="match status" value="1"/>
</dbReference>
<evidence type="ECO:0000259" key="6">
    <source>
        <dbReference type="Pfam" id="PF04116"/>
    </source>
</evidence>
<dbReference type="Proteomes" id="UP001385499">
    <property type="component" value="Unassembled WGS sequence"/>
</dbReference>
<sequence>MFQQFIEVVLEFLPFWAVAYGVNVFLYFATGWVLVQIQNRHPERRIQPNRRGEKRMWKEIRQSVFSLTVTAGCIAGGVFASYKGWTLVAPLPLTWWSAILMFVVSIVAYDTWFYWGHRLMHTKLFYRFHAEHHRAVAPTVWSTYADDLVDAFVMQSYYLLAVFVLPIPAVVLIVHRLWDHFNGTIGHSGFEFYASPMSRLPSPMVCVTFHDQHHSRFRYNYANFFSFWDRVCGTIDPKYDQQVKVFEKMGEAEDSKAPAAGE</sequence>
<reference evidence="7 8" key="1">
    <citation type="submission" date="2024-02" db="EMBL/GenBank/DDBJ databases">
        <title>Roseibium algae sp. nov., isolated from marine alga (Grateloupia sp.), showing potential in myo-inositol conversion.</title>
        <authorList>
            <person name="Wang Y."/>
        </authorList>
    </citation>
    <scope>NUCLEOTIDE SEQUENCE [LARGE SCALE GENOMIC DNA]</scope>
    <source>
        <strain evidence="7 8">H3510</strain>
    </source>
</reference>
<evidence type="ECO:0000313" key="7">
    <source>
        <dbReference type="EMBL" id="MEJ8476616.1"/>
    </source>
</evidence>
<evidence type="ECO:0000256" key="1">
    <source>
        <dbReference type="ARBA" id="ARBA00004370"/>
    </source>
</evidence>
<accession>A0ABU8TR16</accession>
<evidence type="ECO:0000256" key="5">
    <source>
        <dbReference type="SAM" id="Phobius"/>
    </source>
</evidence>
<gene>
    <name evidence="7" type="ORF">V6575_21220</name>
</gene>
<evidence type="ECO:0000313" key="8">
    <source>
        <dbReference type="Proteomes" id="UP001385499"/>
    </source>
</evidence>
<keyword evidence="3 5" id="KW-1133">Transmembrane helix</keyword>
<dbReference type="InterPro" id="IPR006694">
    <property type="entry name" value="Fatty_acid_hydroxylase"/>
</dbReference>
<evidence type="ECO:0000256" key="3">
    <source>
        <dbReference type="ARBA" id="ARBA00022989"/>
    </source>
</evidence>
<dbReference type="RefSeq" id="WP_340277271.1">
    <property type="nucleotide sequence ID" value="NZ_JBAKIA010000022.1"/>
</dbReference>
<dbReference type="EMBL" id="JBAKIA010000022">
    <property type="protein sequence ID" value="MEJ8476616.1"/>
    <property type="molecule type" value="Genomic_DNA"/>
</dbReference>
<keyword evidence="4 5" id="KW-0472">Membrane</keyword>
<dbReference type="InterPro" id="IPR050307">
    <property type="entry name" value="Sterol_Desaturase_Related"/>
</dbReference>
<proteinExistence type="predicted"/>
<keyword evidence="2 5" id="KW-0812">Transmembrane</keyword>
<feature type="transmembrane region" description="Helical" evidence="5">
    <location>
        <begin position="64"/>
        <end position="82"/>
    </location>
</feature>
<feature type="transmembrane region" description="Helical" evidence="5">
    <location>
        <begin position="157"/>
        <end position="178"/>
    </location>
</feature>
<feature type="transmembrane region" description="Helical" evidence="5">
    <location>
        <begin position="94"/>
        <end position="115"/>
    </location>
</feature>
<evidence type="ECO:0000256" key="2">
    <source>
        <dbReference type="ARBA" id="ARBA00022692"/>
    </source>
</evidence>
<feature type="transmembrane region" description="Helical" evidence="5">
    <location>
        <begin position="12"/>
        <end position="35"/>
    </location>
</feature>
<keyword evidence="8" id="KW-1185">Reference proteome</keyword>
<comment type="subcellular location">
    <subcellularLocation>
        <location evidence="1">Membrane</location>
    </subcellularLocation>
</comment>
<name>A0ABU8TR16_9HYPH</name>
<dbReference type="Pfam" id="PF04116">
    <property type="entry name" value="FA_hydroxylase"/>
    <property type="match status" value="1"/>
</dbReference>
<organism evidence="7 8">
    <name type="scientific">Roseibium algae</name>
    <dbReference type="NCBI Taxonomy" id="3123038"/>
    <lineage>
        <taxon>Bacteria</taxon>
        <taxon>Pseudomonadati</taxon>
        <taxon>Pseudomonadota</taxon>
        <taxon>Alphaproteobacteria</taxon>
        <taxon>Hyphomicrobiales</taxon>
        <taxon>Stappiaceae</taxon>
        <taxon>Roseibium</taxon>
    </lineage>
</organism>
<protein>
    <submittedName>
        <fullName evidence="7">Sterol desaturase family protein</fullName>
    </submittedName>
</protein>
<comment type="caution">
    <text evidence="7">The sequence shown here is derived from an EMBL/GenBank/DDBJ whole genome shotgun (WGS) entry which is preliminary data.</text>
</comment>